<feature type="compositionally biased region" description="Basic and acidic residues" evidence="1">
    <location>
        <begin position="1"/>
        <end position="11"/>
    </location>
</feature>
<dbReference type="AlphaFoldDB" id="A0A1W1XS16"/>
<name>A0A1W1XS16_9BACT</name>
<keyword evidence="3" id="KW-1185">Reference proteome</keyword>
<dbReference type="OrthoDB" id="5432066at2"/>
<accession>A0A1W1XS16</accession>
<dbReference type="Proteomes" id="UP000192783">
    <property type="component" value="Unassembled WGS sequence"/>
</dbReference>
<dbReference type="RefSeq" id="WP_084058683.1">
    <property type="nucleotide sequence ID" value="NZ_FWXF01000018.1"/>
</dbReference>
<feature type="region of interest" description="Disordered" evidence="1">
    <location>
        <begin position="1"/>
        <end position="28"/>
    </location>
</feature>
<sequence length="86" mass="9678">MDKDERFDADKAASQAGQGRKGPRRRRHPERYVCSTCGTEQPFCWTCPCGFMICSDCMEENLWGMTCNGITWTCPDCGAIRGFGNQ</sequence>
<evidence type="ECO:0000313" key="3">
    <source>
        <dbReference type="Proteomes" id="UP000192783"/>
    </source>
</evidence>
<organism evidence="2 3">
    <name type="scientific">Desulfacinum hydrothermale DSM 13146</name>
    <dbReference type="NCBI Taxonomy" id="1121390"/>
    <lineage>
        <taxon>Bacteria</taxon>
        <taxon>Pseudomonadati</taxon>
        <taxon>Thermodesulfobacteriota</taxon>
        <taxon>Syntrophobacteria</taxon>
        <taxon>Syntrophobacterales</taxon>
        <taxon>Syntrophobacteraceae</taxon>
        <taxon>Desulfacinum</taxon>
    </lineage>
</organism>
<gene>
    <name evidence="2" type="ORF">SAMN02746041_02760</name>
</gene>
<protein>
    <submittedName>
        <fullName evidence="2">Uncharacterized protein</fullName>
    </submittedName>
</protein>
<dbReference type="STRING" id="1121390.SAMN02746041_02760"/>
<evidence type="ECO:0000313" key="2">
    <source>
        <dbReference type="EMBL" id="SMC26770.1"/>
    </source>
</evidence>
<dbReference type="EMBL" id="FWXF01000018">
    <property type="protein sequence ID" value="SMC26770.1"/>
    <property type="molecule type" value="Genomic_DNA"/>
</dbReference>
<evidence type="ECO:0000256" key="1">
    <source>
        <dbReference type="SAM" id="MobiDB-lite"/>
    </source>
</evidence>
<proteinExistence type="predicted"/>
<reference evidence="2 3" key="1">
    <citation type="submission" date="2017-04" db="EMBL/GenBank/DDBJ databases">
        <authorList>
            <person name="Afonso C.L."/>
            <person name="Miller P.J."/>
            <person name="Scott M.A."/>
            <person name="Spackman E."/>
            <person name="Goraichik I."/>
            <person name="Dimitrov K.M."/>
            <person name="Suarez D.L."/>
            <person name="Swayne D.E."/>
        </authorList>
    </citation>
    <scope>NUCLEOTIDE SEQUENCE [LARGE SCALE GENOMIC DNA]</scope>
    <source>
        <strain evidence="2 3">DSM 13146</strain>
    </source>
</reference>